<dbReference type="PANTHER" id="PTHR24045:SF0">
    <property type="entry name" value="N-ACETYLGLUCOSAMINE-1-PHOSPHOTRANSFERASE SUBUNITS ALPHA_BETA"/>
    <property type="match status" value="1"/>
</dbReference>
<evidence type="ECO:0000256" key="10">
    <source>
        <dbReference type="SAM" id="MobiDB-lite"/>
    </source>
</evidence>
<dbReference type="InterPro" id="IPR047141">
    <property type="entry name" value="Stealth"/>
</dbReference>
<dbReference type="GO" id="GO:0016256">
    <property type="term" value="P:N-glycan processing to lysosome"/>
    <property type="evidence" value="ECO:0007669"/>
    <property type="project" value="TreeGrafter"/>
</dbReference>
<dbReference type="InterPro" id="IPR035993">
    <property type="entry name" value="Notch-like_dom_sf"/>
</dbReference>
<evidence type="ECO:0000256" key="3">
    <source>
        <dbReference type="ARBA" id="ARBA00022692"/>
    </source>
</evidence>
<keyword evidence="6 11" id="KW-0472">Membrane</keyword>
<evidence type="ECO:0000256" key="2">
    <source>
        <dbReference type="ARBA" id="ARBA00022679"/>
    </source>
</evidence>
<feature type="domain" description="LNR" evidence="12">
    <location>
        <begin position="267"/>
        <end position="302"/>
    </location>
</feature>
<evidence type="ECO:0000256" key="11">
    <source>
        <dbReference type="SAM" id="Phobius"/>
    </source>
</evidence>
<protein>
    <submittedName>
        <fullName evidence="13">UDP-N-acetylglucosamine-lysosomal-enzyme</fullName>
    </submittedName>
</protein>
<proteinExistence type="inferred from homology"/>
<dbReference type="Pfam" id="PF11380">
    <property type="entry name" value="Stealth_CR2"/>
    <property type="match status" value="1"/>
</dbReference>
<dbReference type="Gene3D" id="3.30.300.320">
    <property type="match status" value="1"/>
</dbReference>
<comment type="similarity">
    <text evidence="1">Belongs to the stealth family.</text>
</comment>
<dbReference type="EMBL" id="GBEZ01011376">
    <property type="protein sequence ID" value="JAC74405.1"/>
    <property type="molecule type" value="Transcribed_RNA"/>
</dbReference>
<name>A0A061RUL0_9CHLO</name>
<evidence type="ECO:0000313" key="13">
    <source>
        <dbReference type="EMBL" id="JAC74405.1"/>
    </source>
</evidence>
<keyword evidence="4" id="KW-0677">Repeat</keyword>
<sequence length="383" mass="42218">MKVVSGTPTSTRTLAVCGLILYSWILLALGGWLFHRKTEYSCREGDPTRGPAQWEELFGPIDAVYTWVNGSDPQLIASMQRWKEALGVRVEDANITEISTKNRFRDNDELRYSLRSLMMYAPWIRHIFIVTNGQVPDWLDTSNPRVSVVPHSAIFPNRSHLPTFSSPAIESNLFRIPGLSRRWLYFNDDVFLMQRVYPTDWMTSPAPGRLAYKTFLAWPVPPCAQGCVDEWIGDQTCDLACNVSECRFDGGDCEGVDPMSLGSRFAPRRGCSQTCISSFGGDGVCDAVCNKRACAFDVGDCGLENLRMFDVNGTMTEGEDGVMFAVSVPPGLRAAAFNLSQVLPAAVADVTASCRPPAARRTSRRCLSSSSPLPGMARPSSIS</sequence>
<dbReference type="InterPro" id="IPR021520">
    <property type="entry name" value="Stealth_CR2"/>
</dbReference>
<gene>
    <name evidence="13" type="primary">GNPTAB</name>
    <name evidence="13" type="ORF">TSPGSL018_26056</name>
</gene>
<feature type="region of interest" description="Disordered" evidence="10">
    <location>
        <begin position="361"/>
        <end position="383"/>
    </location>
</feature>
<dbReference type="SMART" id="SM00004">
    <property type="entry name" value="NL"/>
    <property type="match status" value="2"/>
</dbReference>
<feature type="domain" description="LNR" evidence="12">
    <location>
        <begin position="216"/>
        <end position="254"/>
    </location>
</feature>
<keyword evidence="5 11" id="KW-1133">Transmembrane helix</keyword>
<evidence type="ECO:0000256" key="9">
    <source>
        <dbReference type="ARBA" id="ARBA00046288"/>
    </source>
</evidence>
<reference evidence="13" key="1">
    <citation type="submission" date="2014-05" db="EMBL/GenBank/DDBJ databases">
        <title>The transcriptome of the halophilic microalga Tetraselmis sp. GSL018 isolated from the Great Salt Lake, Utah.</title>
        <authorList>
            <person name="Jinkerson R.E."/>
            <person name="D'Adamo S."/>
            <person name="Posewitz M.C."/>
        </authorList>
    </citation>
    <scope>NUCLEOTIDE SEQUENCE</scope>
    <source>
        <strain evidence="13">GSL018</strain>
    </source>
</reference>
<dbReference type="InterPro" id="IPR031358">
    <property type="entry name" value="Stealth_CR1"/>
</dbReference>
<dbReference type="AlphaFoldDB" id="A0A061RUL0"/>
<dbReference type="PANTHER" id="PTHR24045">
    <property type="match status" value="1"/>
</dbReference>
<dbReference type="InterPro" id="IPR000800">
    <property type="entry name" value="Notch_dom"/>
</dbReference>
<dbReference type="SUPFAM" id="SSF90193">
    <property type="entry name" value="Notch domain"/>
    <property type="match status" value="1"/>
</dbReference>
<dbReference type="GO" id="GO:0005794">
    <property type="term" value="C:Golgi apparatus"/>
    <property type="evidence" value="ECO:0007669"/>
    <property type="project" value="TreeGrafter"/>
</dbReference>
<evidence type="ECO:0000256" key="7">
    <source>
        <dbReference type="ARBA" id="ARBA00023157"/>
    </source>
</evidence>
<keyword evidence="2" id="KW-0808">Transferase</keyword>
<keyword evidence="3 11" id="KW-0812">Transmembrane</keyword>
<keyword evidence="8" id="KW-0325">Glycoprotein</keyword>
<evidence type="ECO:0000256" key="4">
    <source>
        <dbReference type="ARBA" id="ARBA00022737"/>
    </source>
</evidence>
<dbReference type="Pfam" id="PF17101">
    <property type="entry name" value="Stealth_CR1"/>
    <property type="match status" value="1"/>
</dbReference>
<evidence type="ECO:0000256" key="8">
    <source>
        <dbReference type="ARBA" id="ARBA00023180"/>
    </source>
</evidence>
<dbReference type="GO" id="GO:0046835">
    <property type="term" value="P:carbohydrate phosphorylation"/>
    <property type="evidence" value="ECO:0007669"/>
    <property type="project" value="TreeGrafter"/>
</dbReference>
<evidence type="ECO:0000256" key="6">
    <source>
        <dbReference type="ARBA" id="ARBA00023136"/>
    </source>
</evidence>
<dbReference type="GO" id="GO:0003976">
    <property type="term" value="F:UDP-N-acetylglucosamine-lysosomal-enzyme N-acetylglucosaminephosphotransferase activity"/>
    <property type="evidence" value="ECO:0007669"/>
    <property type="project" value="TreeGrafter"/>
</dbReference>
<feature type="transmembrane region" description="Helical" evidence="11">
    <location>
        <begin position="12"/>
        <end position="34"/>
    </location>
</feature>
<evidence type="ECO:0000259" key="12">
    <source>
        <dbReference type="SMART" id="SM00004"/>
    </source>
</evidence>
<evidence type="ECO:0000256" key="5">
    <source>
        <dbReference type="ARBA" id="ARBA00022989"/>
    </source>
</evidence>
<organism evidence="13">
    <name type="scientific">Tetraselmis sp. GSL018</name>
    <dbReference type="NCBI Taxonomy" id="582737"/>
    <lineage>
        <taxon>Eukaryota</taxon>
        <taxon>Viridiplantae</taxon>
        <taxon>Chlorophyta</taxon>
        <taxon>core chlorophytes</taxon>
        <taxon>Chlorodendrophyceae</taxon>
        <taxon>Chlorodendrales</taxon>
        <taxon>Chlorodendraceae</taxon>
        <taxon>Tetraselmis</taxon>
    </lineage>
</organism>
<dbReference type="Pfam" id="PF00066">
    <property type="entry name" value="Notch"/>
    <property type="match status" value="2"/>
</dbReference>
<accession>A0A061RUL0</accession>
<evidence type="ECO:0000256" key="1">
    <source>
        <dbReference type="ARBA" id="ARBA00007583"/>
    </source>
</evidence>
<keyword evidence="7" id="KW-1015">Disulfide bond</keyword>
<comment type="subcellular location">
    <subcellularLocation>
        <location evidence="9">Endomembrane system</location>
        <topology evidence="9">Single-pass type I membrane protein</topology>
    </subcellularLocation>
</comment>